<sequence length="71" mass="8027">MGYLICGGLFLMSLLTLVGVYFAGRNVSSLQRLEAHLASQQEALRQLKVKSNPDVDERRKLYREEVTTAIE</sequence>
<dbReference type="Proteomes" id="UP001180489">
    <property type="component" value="Unassembled WGS sequence"/>
</dbReference>
<evidence type="ECO:0000313" key="2">
    <source>
        <dbReference type="Proteomes" id="UP001180489"/>
    </source>
</evidence>
<accession>A0ABU2UXI2</accession>
<evidence type="ECO:0000313" key="1">
    <source>
        <dbReference type="EMBL" id="MDT0478011.1"/>
    </source>
</evidence>
<proteinExistence type="predicted"/>
<gene>
    <name evidence="1" type="ORF">RM863_38435</name>
</gene>
<organism evidence="1 2">
    <name type="scientific">Streptomyces hintoniae</name>
    <dbReference type="NCBI Taxonomy" id="3075521"/>
    <lineage>
        <taxon>Bacteria</taxon>
        <taxon>Bacillati</taxon>
        <taxon>Actinomycetota</taxon>
        <taxon>Actinomycetes</taxon>
        <taxon>Kitasatosporales</taxon>
        <taxon>Streptomycetaceae</taxon>
        <taxon>Streptomyces</taxon>
    </lineage>
</organism>
<keyword evidence="2" id="KW-1185">Reference proteome</keyword>
<name>A0ABU2UXI2_9ACTN</name>
<dbReference type="RefSeq" id="WP_311637976.1">
    <property type="nucleotide sequence ID" value="NZ_JAVRFF010000087.1"/>
</dbReference>
<reference evidence="1" key="1">
    <citation type="submission" date="2024-05" db="EMBL/GenBank/DDBJ databases">
        <title>30 novel species of actinomycetes from the DSMZ collection.</title>
        <authorList>
            <person name="Nouioui I."/>
        </authorList>
    </citation>
    <scope>NUCLEOTIDE SEQUENCE</scope>
    <source>
        <strain evidence="1">DSM 41014</strain>
    </source>
</reference>
<dbReference type="EMBL" id="JAVRFF010000087">
    <property type="protein sequence ID" value="MDT0478011.1"/>
    <property type="molecule type" value="Genomic_DNA"/>
</dbReference>
<protein>
    <submittedName>
        <fullName evidence="1">Uncharacterized protein</fullName>
    </submittedName>
</protein>
<comment type="caution">
    <text evidence="1">The sequence shown here is derived from an EMBL/GenBank/DDBJ whole genome shotgun (WGS) entry which is preliminary data.</text>
</comment>